<feature type="region of interest" description="Disordered" evidence="1">
    <location>
        <begin position="90"/>
        <end position="148"/>
    </location>
</feature>
<protein>
    <submittedName>
        <fullName evidence="2">Uncharacterized protein</fullName>
    </submittedName>
</protein>
<proteinExistence type="predicted"/>
<dbReference type="PANTHER" id="PTHR40642">
    <property type="entry name" value="YALI0F31295P"/>
    <property type="match status" value="1"/>
</dbReference>
<evidence type="ECO:0000313" key="2">
    <source>
        <dbReference type="EMBL" id="KIW23251.1"/>
    </source>
</evidence>
<dbReference type="STRING" id="569365.A0A0D1Z6J6"/>
<feature type="compositionally biased region" description="Basic and acidic residues" evidence="1">
    <location>
        <begin position="90"/>
        <end position="101"/>
    </location>
</feature>
<feature type="region of interest" description="Disordered" evidence="1">
    <location>
        <begin position="32"/>
        <end position="52"/>
    </location>
</feature>
<feature type="compositionally biased region" description="Basic and acidic residues" evidence="1">
    <location>
        <begin position="39"/>
        <end position="52"/>
    </location>
</feature>
<reference evidence="2 3" key="1">
    <citation type="submission" date="2015-01" db="EMBL/GenBank/DDBJ databases">
        <title>The Genome Sequence of Cladophialophora immunda CBS83496.</title>
        <authorList>
            <consortium name="The Broad Institute Genomics Platform"/>
            <person name="Cuomo C."/>
            <person name="de Hoog S."/>
            <person name="Gorbushina A."/>
            <person name="Stielow B."/>
            <person name="Teixiera M."/>
            <person name="Abouelleil A."/>
            <person name="Chapman S.B."/>
            <person name="Priest M."/>
            <person name="Young S.K."/>
            <person name="Wortman J."/>
            <person name="Nusbaum C."/>
            <person name="Birren B."/>
        </authorList>
    </citation>
    <scope>NUCLEOTIDE SEQUENCE [LARGE SCALE GENOMIC DNA]</scope>
    <source>
        <strain evidence="2 3">CBS 83496</strain>
    </source>
</reference>
<name>A0A0D1Z6J6_9EURO</name>
<dbReference type="PANTHER" id="PTHR40642:SF1">
    <property type="entry name" value="YALI0F31295P"/>
    <property type="match status" value="1"/>
</dbReference>
<dbReference type="GeneID" id="27350657"/>
<dbReference type="VEuPathDB" id="FungiDB:PV07_11463"/>
<evidence type="ECO:0000313" key="3">
    <source>
        <dbReference type="Proteomes" id="UP000054466"/>
    </source>
</evidence>
<sequence length="163" mass="18533">MIQQWEIARLRAFHAAHFSSQLIPDLISCPQDPVGQTESSHDVDMGDGNHDDGDLGYYEDGVKRTLTDEQIKMFRHSEIQRLLSERKIARAKEEAKMKTKESSGSSNNNNNGREPRKRRFEDEPSTTHLNVDTLMYDESPDAQAASASVEKKFLWPILGQDSK</sequence>
<dbReference type="RefSeq" id="XP_016243467.1">
    <property type="nucleotide sequence ID" value="XM_016398905.1"/>
</dbReference>
<evidence type="ECO:0000256" key="1">
    <source>
        <dbReference type="SAM" id="MobiDB-lite"/>
    </source>
</evidence>
<dbReference type="Proteomes" id="UP000054466">
    <property type="component" value="Unassembled WGS sequence"/>
</dbReference>
<dbReference type="InterPro" id="IPR024526">
    <property type="entry name" value="DUF3807"/>
</dbReference>
<feature type="compositionally biased region" description="Low complexity" evidence="1">
    <location>
        <begin position="102"/>
        <end position="112"/>
    </location>
</feature>
<dbReference type="AlphaFoldDB" id="A0A0D1Z6J6"/>
<organism evidence="2 3">
    <name type="scientific">Cladophialophora immunda</name>
    <dbReference type="NCBI Taxonomy" id="569365"/>
    <lineage>
        <taxon>Eukaryota</taxon>
        <taxon>Fungi</taxon>
        <taxon>Dikarya</taxon>
        <taxon>Ascomycota</taxon>
        <taxon>Pezizomycotina</taxon>
        <taxon>Eurotiomycetes</taxon>
        <taxon>Chaetothyriomycetidae</taxon>
        <taxon>Chaetothyriales</taxon>
        <taxon>Herpotrichiellaceae</taxon>
        <taxon>Cladophialophora</taxon>
    </lineage>
</organism>
<keyword evidence="3" id="KW-1185">Reference proteome</keyword>
<dbReference type="EMBL" id="KN847046">
    <property type="protein sequence ID" value="KIW23251.1"/>
    <property type="molecule type" value="Genomic_DNA"/>
</dbReference>
<dbReference type="OrthoDB" id="5422320at2759"/>
<gene>
    <name evidence="2" type="ORF">PV07_11463</name>
</gene>
<dbReference type="Pfam" id="PF12720">
    <property type="entry name" value="DUF3807"/>
    <property type="match status" value="1"/>
</dbReference>
<dbReference type="HOGENOM" id="CLU_1695261_0_0_1"/>
<accession>A0A0D1Z6J6</accession>